<evidence type="ECO:0000259" key="1">
    <source>
        <dbReference type="Pfam" id="PF18922"/>
    </source>
</evidence>
<name>A0A645EW62_9ZZZZ</name>
<reference evidence="2" key="1">
    <citation type="submission" date="2019-08" db="EMBL/GenBank/DDBJ databases">
        <authorList>
            <person name="Kucharzyk K."/>
            <person name="Murdoch R.W."/>
            <person name="Higgins S."/>
            <person name="Loffler F."/>
        </authorList>
    </citation>
    <scope>NUCLEOTIDE SEQUENCE</scope>
</reference>
<feature type="domain" description="DUF5672" evidence="1">
    <location>
        <begin position="13"/>
        <end position="201"/>
    </location>
</feature>
<dbReference type="EMBL" id="VSSQ01052157">
    <property type="protein sequence ID" value="MPN06255.1"/>
    <property type="molecule type" value="Genomic_DNA"/>
</dbReference>
<sequence length="218" mass="26072">MNNSEVESIAPHLNYISFPDFFFKGIEGYNKLMLSAEFYMAFEKSRYILIYQLDAWVFEDRLTEWCSKGYDYIGAPWIRRKVYDWPFVRQYMQLKSFYKKISGQPDKQMLYNRSGNGGFSLRKVSSHLKAADECIGIIGEFTSKRRYHMYNEDVFWSVIVNKHCDFKFSYPGYREALEFSFDKHPAYCFDLNGKKLPFGCHGWSKKEMYPFWKDIINL</sequence>
<dbReference type="AlphaFoldDB" id="A0A645EW62"/>
<organism evidence="2">
    <name type="scientific">bioreactor metagenome</name>
    <dbReference type="NCBI Taxonomy" id="1076179"/>
    <lineage>
        <taxon>unclassified sequences</taxon>
        <taxon>metagenomes</taxon>
        <taxon>ecological metagenomes</taxon>
    </lineage>
</organism>
<gene>
    <name evidence="2" type="ORF">SDC9_153511</name>
</gene>
<comment type="caution">
    <text evidence="2">The sequence shown here is derived from an EMBL/GenBank/DDBJ whole genome shotgun (WGS) entry which is preliminary data.</text>
</comment>
<dbReference type="Pfam" id="PF18922">
    <property type="entry name" value="DUF5672"/>
    <property type="match status" value="1"/>
</dbReference>
<protein>
    <recommendedName>
        <fullName evidence="1">DUF5672 domain-containing protein</fullName>
    </recommendedName>
</protein>
<accession>A0A645EW62</accession>
<proteinExistence type="predicted"/>
<dbReference type="InterPro" id="IPR043729">
    <property type="entry name" value="DUF5672"/>
</dbReference>
<evidence type="ECO:0000313" key="2">
    <source>
        <dbReference type="EMBL" id="MPN06255.1"/>
    </source>
</evidence>